<accession>A0AAE1B583</accession>
<keyword evidence="2" id="KW-1185">Reference proteome</keyword>
<evidence type="ECO:0000313" key="2">
    <source>
        <dbReference type="Proteomes" id="UP001283361"/>
    </source>
</evidence>
<dbReference type="Proteomes" id="UP001283361">
    <property type="component" value="Unassembled WGS sequence"/>
</dbReference>
<organism evidence="1 2">
    <name type="scientific">Elysia crispata</name>
    <name type="common">lettuce slug</name>
    <dbReference type="NCBI Taxonomy" id="231223"/>
    <lineage>
        <taxon>Eukaryota</taxon>
        <taxon>Metazoa</taxon>
        <taxon>Spiralia</taxon>
        <taxon>Lophotrochozoa</taxon>
        <taxon>Mollusca</taxon>
        <taxon>Gastropoda</taxon>
        <taxon>Heterobranchia</taxon>
        <taxon>Euthyneura</taxon>
        <taxon>Panpulmonata</taxon>
        <taxon>Sacoglossa</taxon>
        <taxon>Placobranchoidea</taxon>
        <taxon>Plakobranchidae</taxon>
        <taxon>Elysia</taxon>
    </lineage>
</organism>
<proteinExistence type="predicted"/>
<gene>
    <name evidence="1" type="ORF">RRG08_007194</name>
</gene>
<reference evidence="1" key="1">
    <citation type="journal article" date="2023" name="G3 (Bethesda)">
        <title>A reference genome for the long-term kleptoplast-retaining sea slug Elysia crispata morphotype clarki.</title>
        <authorList>
            <person name="Eastman K.E."/>
            <person name="Pendleton A.L."/>
            <person name="Shaikh M.A."/>
            <person name="Suttiyut T."/>
            <person name="Ogas R."/>
            <person name="Tomko P."/>
            <person name="Gavelis G."/>
            <person name="Widhalm J.R."/>
            <person name="Wisecaver J.H."/>
        </authorList>
    </citation>
    <scope>NUCLEOTIDE SEQUENCE</scope>
    <source>
        <strain evidence="1">ECLA1</strain>
    </source>
</reference>
<name>A0AAE1B583_9GAST</name>
<comment type="caution">
    <text evidence="1">The sequence shown here is derived from an EMBL/GenBank/DDBJ whole genome shotgun (WGS) entry which is preliminary data.</text>
</comment>
<dbReference type="EMBL" id="JAWDGP010000620">
    <property type="protein sequence ID" value="KAK3798837.1"/>
    <property type="molecule type" value="Genomic_DNA"/>
</dbReference>
<protein>
    <submittedName>
        <fullName evidence="1">Uncharacterized protein</fullName>
    </submittedName>
</protein>
<dbReference type="AlphaFoldDB" id="A0AAE1B583"/>
<sequence length="127" mass="14441">MCGSACPLHLELIAACIVRSPSGSQPDTPVLKMDPSFLSWRPSFYRNAHPRRALPFEQFWSQYLKLSPAFFIHWISGIPFLWIFPFPSCARCWGEERLCMYLNSLGLSARAGCRRWSGAPVLGIVTY</sequence>
<evidence type="ECO:0000313" key="1">
    <source>
        <dbReference type="EMBL" id="KAK3798837.1"/>
    </source>
</evidence>